<dbReference type="Proteomes" id="UP001301769">
    <property type="component" value="Unassembled WGS sequence"/>
</dbReference>
<keyword evidence="4" id="KW-1185">Reference proteome</keyword>
<feature type="domain" description="Heterokaryon incompatibility" evidence="2">
    <location>
        <begin position="23"/>
        <end position="111"/>
    </location>
</feature>
<protein>
    <submittedName>
        <fullName evidence="3">HET-domain-containing protein</fullName>
    </submittedName>
</protein>
<dbReference type="AlphaFoldDB" id="A0AAN6Y9C1"/>
<organism evidence="3 4">
    <name type="scientific">Rhypophila decipiens</name>
    <dbReference type="NCBI Taxonomy" id="261697"/>
    <lineage>
        <taxon>Eukaryota</taxon>
        <taxon>Fungi</taxon>
        <taxon>Dikarya</taxon>
        <taxon>Ascomycota</taxon>
        <taxon>Pezizomycotina</taxon>
        <taxon>Sordariomycetes</taxon>
        <taxon>Sordariomycetidae</taxon>
        <taxon>Sordariales</taxon>
        <taxon>Naviculisporaceae</taxon>
        <taxon>Rhypophila</taxon>
    </lineage>
</organism>
<evidence type="ECO:0000313" key="3">
    <source>
        <dbReference type="EMBL" id="KAK4213725.1"/>
    </source>
</evidence>
<evidence type="ECO:0000313" key="4">
    <source>
        <dbReference type="Proteomes" id="UP001301769"/>
    </source>
</evidence>
<gene>
    <name evidence="3" type="ORF">QBC37DRAFT_473052</name>
</gene>
<name>A0AAN6Y9C1_9PEZI</name>
<proteinExistence type="predicted"/>
<comment type="caution">
    <text evidence="3">The sequence shown here is derived from an EMBL/GenBank/DDBJ whole genome shotgun (WGS) entry which is preliminary data.</text>
</comment>
<evidence type="ECO:0000256" key="1">
    <source>
        <dbReference type="SAM" id="MobiDB-lite"/>
    </source>
</evidence>
<dbReference type="EMBL" id="MU858104">
    <property type="protein sequence ID" value="KAK4213725.1"/>
    <property type="molecule type" value="Genomic_DNA"/>
</dbReference>
<dbReference type="Pfam" id="PF06985">
    <property type="entry name" value="HET"/>
    <property type="match status" value="1"/>
</dbReference>
<evidence type="ECO:0000259" key="2">
    <source>
        <dbReference type="Pfam" id="PF06985"/>
    </source>
</evidence>
<feature type="region of interest" description="Disordered" evidence="1">
    <location>
        <begin position="296"/>
        <end position="315"/>
    </location>
</feature>
<reference evidence="3" key="1">
    <citation type="journal article" date="2023" name="Mol. Phylogenet. Evol.">
        <title>Genome-scale phylogeny and comparative genomics of the fungal order Sordariales.</title>
        <authorList>
            <person name="Hensen N."/>
            <person name="Bonometti L."/>
            <person name="Westerberg I."/>
            <person name="Brannstrom I.O."/>
            <person name="Guillou S."/>
            <person name="Cros-Aarteil S."/>
            <person name="Calhoun S."/>
            <person name="Haridas S."/>
            <person name="Kuo A."/>
            <person name="Mondo S."/>
            <person name="Pangilinan J."/>
            <person name="Riley R."/>
            <person name="LaButti K."/>
            <person name="Andreopoulos B."/>
            <person name="Lipzen A."/>
            <person name="Chen C."/>
            <person name="Yan M."/>
            <person name="Daum C."/>
            <person name="Ng V."/>
            <person name="Clum A."/>
            <person name="Steindorff A."/>
            <person name="Ohm R.A."/>
            <person name="Martin F."/>
            <person name="Silar P."/>
            <person name="Natvig D.O."/>
            <person name="Lalanne C."/>
            <person name="Gautier V."/>
            <person name="Ament-Velasquez S.L."/>
            <person name="Kruys A."/>
            <person name="Hutchinson M.I."/>
            <person name="Powell A.J."/>
            <person name="Barry K."/>
            <person name="Miller A.N."/>
            <person name="Grigoriev I.V."/>
            <person name="Debuchy R."/>
            <person name="Gladieux P."/>
            <person name="Hiltunen Thoren M."/>
            <person name="Johannesson H."/>
        </authorList>
    </citation>
    <scope>NUCLEOTIDE SEQUENCE</scope>
    <source>
        <strain evidence="3">PSN293</strain>
    </source>
</reference>
<reference evidence="3" key="2">
    <citation type="submission" date="2023-05" db="EMBL/GenBank/DDBJ databases">
        <authorList>
            <consortium name="Lawrence Berkeley National Laboratory"/>
            <person name="Steindorff A."/>
            <person name="Hensen N."/>
            <person name="Bonometti L."/>
            <person name="Westerberg I."/>
            <person name="Brannstrom I.O."/>
            <person name="Guillou S."/>
            <person name="Cros-Aarteil S."/>
            <person name="Calhoun S."/>
            <person name="Haridas S."/>
            <person name="Kuo A."/>
            <person name="Mondo S."/>
            <person name="Pangilinan J."/>
            <person name="Riley R."/>
            <person name="Labutti K."/>
            <person name="Andreopoulos B."/>
            <person name="Lipzen A."/>
            <person name="Chen C."/>
            <person name="Yanf M."/>
            <person name="Daum C."/>
            <person name="Ng V."/>
            <person name="Clum A."/>
            <person name="Ohm R."/>
            <person name="Martin F."/>
            <person name="Silar P."/>
            <person name="Natvig D."/>
            <person name="Lalanne C."/>
            <person name="Gautier V."/>
            <person name="Ament-Velasquez S.L."/>
            <person name="Kruys A."/>
            <person name="Hutchinson M.I."/>
            <person name="Powell A.J."/>
            <person name="Barry K."/>
            <person name="Miller A.N."/>
            <person name="Grigoriev I.V."/>
            <person name="Debuchy R."/>
            <person name="Gladieux P."/>
            <person name="Thoren M.H."/>
            <person name="Johannesson H."/>
        </authorList>
    </citation>
    <scope>NUCLEOTIDE SEQUENCE</scope>
    <source>
        <strain evidence="3">PSN293</strain>
    </source>
</reference>
<dbReference type="PANTHER" id="PTHR10622:SF10">
    <property type="entry name" value="HET DOMAIN-CONTAINING PROTEIN"/>
    <property type="match status" value="1"/>
</dbReference>
<dbReference type="InterPro" id="IPR010730">
    <property type="entry name" value="HET"/>
</dbReference>
<accession>A0AAN6Y9C1</accession>
<sequence>MPRLLHVKTRQFKEFIGHTVPPYAILSHTWGPNELTFKDVQGLAISDTFPNDSKIDGCCARAHQDGYEYVWIDTICIDKSSSAELSEAINSMFDWYYNSGVCYAYLSDVDPGEDPLDPRSSFHTSRWFTRGWTLQELLAPDAVLFFDSGWNYIGRAHDFKLMELVAHITKIPARVLQSDQFRLGRFRHQSIAEKMSWACRREVTRQEDEAYSLLGLFQINMPLLYGEGDRAFQRLQNELIRVSDDETIFAWGFRSTTYSYSTRRPSGSLLASSLRDFEVPDVAGFSTGVSPRHWPYSCDRRPTTTEHTTGPVESPSVYLRESLLGRKSRKSTLRSL</sequence>
<dbReference type="PANTHER" id="PTHR10622">
    <property type="entry name" value="HET DOMAIN-CONTAINING PROTEIN"/>
    <property type="match status" value="1"/>
</dbReference>